<gene>
    <name evidence="7" type="ORF">OJF2_26040</name>
</gene>
<evidence type="ECO:0000256" key="4">
    <source>
        <dbReference type="PROSITE-ProRule" id="PRU00433"/>
    </source>
</evidence>
<dbReference type="AlphaFoldDB" id="A0A5B9W256"/>
<feature type="region of interest" description="Disordered" evidence="5">
    <location>
        <begin position="414"/>
        <end position="437"/>
    </location>
</feature>
<dbReference type="PANTHER" id="PTHR33751">
    <property type="entry name" value="CBB3-TYPE CYTOCHROME C OXIDASE SUBUNIT FIXP"/>
    <property type="match status" value="1"/>
</dbReference>
<evidence type="ECO:0000313" key="8">
    <source>
        <dbReference type="Proteomes" id="UP000324233"/>
    </source>
</evidence>
<reference evidence="7 8" key="1">
    <citation type="submission" date="2019-08" db="EMBL/GenBank/DDBJ databases">
        <title>Deep-cultivation of Planctomycetes and their phenomic and genomic characterization uncovers novel biology.</title>
        <authorList>
            <person name="Wiegand S."/>
            <person name="Jogler M."/>
            <person name="Boedeker C."/>
            <person name="Pinto D."/>
            <person name="Vollmers J."/>
            <person name="Rivas-Marin E."/>
            <person name="Kohn T."/>
            <person name="Peeters S.H."/>
            <person name="Heuer A."/>
            <person name="Rast P."/>
            <person name="Oberbeckmann S."/>
            <person name="Bunk B."/>
            <person name="Jeske O."/>
            <person name="Meyerdierks A."/>
            <person name="Storesund J.E."/>
            <person name="Kallscheuer N."/>
            <person name="Luecker S."/>
            <person name="Lage O.M."/>
            <person name="Pohl T."/>
            <person name="Merkel B.J."/>
            <person name="Hornburger P."/>
            <person name="Mueller R.-W."/>
            <person name="Bruemmer F."/>
            <person name="Labrenz M."/>
            <person name="Spormann A.M."/>
            <person name="Op den Camp H."/>
            <person name="Overmann J."/>
            <person name="Amann R."/>
            <person name="Jetten M.S.M."/>
            <person name="Mascher T."/>
            <person name="Medema M.H."/>
            <person name="Devos D.P."/>
            <person name="Kaster A.-K."/>
            <person name="Ovreas L."/>
            <person name="Rohde M."/>
            <person name="Galperin M.Y."/>
            <person name="Jogler C."/>
        </authorList>
    </citation>
    <scope>NUCLEOTIDE SEQUENCE [LARGE SCALE GENOMIC DNA]</scope>
    <source>
        <strain evidence="7 8">OJF2</strain>
    </source>
</reference>
<accession>A0A5B9W256</accession>
<dbReference type="GO" id="GO:0046872">
    <property type="term" value="F:metal ion binding"/>
    <property type="evidence" value="ECO:0007669"/>
    <property type="project" value="UniProtKB-KW"/>
</dbReference>
<evidence type="ECO:0000313" key="7">
    <source>
        <dbReference type="EMBL" id="QEH34070.1"/>
    </source>
</evidence>
<evidence type="ECO:0000256" key="5">
    <source>
        <dbReference type="SAM" id="MobiDB-lite"/>
    </source>
</evidence>
<keyword evidence="8" id="KW-1185">Reference proteome</keyword>
<evidence type="ECO:0000256" key="2">
    <source>
        <dbReference type="ARBA" id="ARBA00022723"/>
    </source>
</evidence>
<dbReference type="PROSITE" id="PS51007">
    <property type="entry name" value="CYTC"/>
    <property type="match status" value="2"/>
</dbReference>
<dbReference type="InterPro" id="IPR036909">
    <property type="entry name" value="Cyt_c-like_dom_sf"/>
</dbReference>
<keyword evidence="1 4" id="KW-0349">Heme</keyword>
<feature type="domain" description="Cytochrome c" evidence="6">
    <location>
        <begin position="271"/>
        <end position="407"/>
    </location>
</feature>
<dbReference type="RefSeq" id="WP_246196518.1">
    <property type="nucleotide sequence ID" value="NZ_CP042997.1"/>
</dbReference>
<dbReference type="InterPro" id="IPR009056">
    <property type="entry name" value="Cyt_c-like_dom"/>
</dbReference>
<evidence type="ECO:0000256" key="3">
    <source>
        <dbReference type="ARBA" id="ARBA00023004"/>
    </source>
</evidence>
<dbReference type="SUPFAM" id="SSF46626">
    <property type="entry name" value="Cytochrome c"/>
    <property type="match status" value="2"/>
</dbReference>
<evidence type="ECO:0000259" key="6">
    <source>
        <dbReference type="PROSITE" id="PS51007"/>
    </source>
</evidence>
<dbReference type="Pfam" id="PF13442">
    <property type="entry name" value="Cytochrome_CBB3"/>
    <property type="match status" value="1"/>
</dbReference>
<organism evidence="7 8">
    <name type="scientific">Aquisphaera giovannonii</name>
    <dbReference type="NCBI Taxonomy" id="406548"/>
    <lineage>
        <taxon>Bacteria</taxon>
        <taxon>Pseudomonadati</taxon>
        <taxon>Planctomycetota</taxon>
        <taxon>Planctomycetia</taxon>
        <taxon>Isosphaerales</taxon>
        <taxon>Isosphaeraceae</taxon>
        <taxon>Aquisphaera</taxon>
    </lineage>
</organism>
<feature type="domain" description="Cytochrome c" evidence="6">
    <location>
        <begin position="116"/>
        <end position="211"/>
    </location>
</feature>
<dbReference type="GO" id="GO:0020037">
    <property type="term" value="F:heme binding"/>
    <property type="evidence" value="ECO:0007669"/>
    <property type="project" value="InterPro"/>
</dbReference>
<dbReference type="KEGG" id="agv:OJF2_26040"/>
<proteinExistence type="predicted"/>
<feature type="compositionally biased region" description="Low complexity" evidence="5">
    <location>
        <begin position="426"/>
        <end position="437"/>
    </location>
</feature>
<keyword evidence="3 4" id="KW-0408">Iron</keyword>
<dbReference type="InterPro" id="IPR050597">
    <property type="entry name" value="Cytochrome_c_Oxidase_Subunit"/>
</dbReference>
<dbReference type="Proteomes" id="UP000324233">
    <property type="component" value="Chromosome"/>
</dbReference>
<name>A0A5B9W256_9BACT</name>
<dbReference type="PANTHER" id="PTHR33751:SF13">
    <property type="entry name" value="CYTOCHROME BC1 COMPLEX CYTOCHROME C SUBUNIT"/>
    <property type="match status" value="1"/>
</dbReference>
<dbReference type="EMBL" id="CP042997">
    <property type="protein sequence ID" value="QEH34070.1"/>
    <property type="molecule type" value="Genomic_DNA"/>
</dbReference>
<keyword evidence="2 4" id="KW-0479">Metal-binding</keyword>
<protein>
    <submittedName>
        <fullName evidence="7">Cytochrome c</fullName>
    </submittedName>
</protein>
<dbReference type="GO" id="GO:0009055">
    <property type="term" value="F:electron transfer activity"/>
    <property type="evidence" value="ECO:0007669"/>
    <property type="project" value="InterPro"/>
</dbReference>
<evidence type="ECO:0000256" key="1">
    <source>
        <dbReference type="ARBA" id="ARBA00022617"/>
    </source>
</evidence>
<sequence>MTVRSRLHRVIGLCFLVPAISGCSDSFLAGKLHYVENEALTKDVKGRSSLVGKPRLQEKVRKALADIFGEDPQRIRVPEAMGGLLNSGGAYLGNYQVQDGVVKHSANEDPVTKQFTRYAGGYGIYRRQCLHCHGVSGAGDGPTAPFLYPYPRDYRKGLFKFTSTPNGARPSKEDLKRTVRNGLNGTSMPAFHSLLSDFEIDQVVDYVIFLSIRGETELALIDEGAISDETDINALSPETAAEIADGVIRRWIADQSKVVNPTIARTESTRESILRGRELFLGKTPEKLECSGCHGLLARGDGKSFVPQDVFNQVVFGGNPSERQQRIDALSPEMKDLWGQKLDDWGNPLRPANLNRGKDTVYKGGRRPIDIYWRIAKGITGAQMPAHYPTIDEKKVWDLVNFVLALPFEPELLGESPHPGGPEVPPGVSGTPPVAAR</sequence>
<dbReference type="Gene3D" id="1.10.760.10">
    <property type="entry name" value="Cytochrome c-like domain"/>
    <property type="match status" value="2"/>
</dbReference>
<dbReference type="PROSITE" id="PS51257">
    <property type="entry name" value="PROKAR_LIPOPROTEIN"/>
    <property type="match status" value="1"/>
</dbReference>